<evidence type="ECO:0008006" key="3">
    <source>
        <dbReference type="Google" id="ProtNLM"/>
    </source>
</evidence>
<comment type="caution">
    <text evidence="1">The sequence shown here is derived from an EMBL/GenBank/DDBJ whole genome shotgun (WGS) entry which is preliminary data.</text>
</comment>
<dbReference type="GeneID" id="99683705"/>
<dbReference type="AlphaFoldDB" id="A0A4R2M2L2"/>
<sequence>MTTHDPRPPRTAAAHALAMMVAANGRADPRELQALEELDAFGRLGVPRARFETLVDECLHEVGSGLAGSSWLHARDQACVDRLLDAVVDAQDRLLVCRLAAAALTADGQVSWDERLVFDHALARWHVTRAMLTQAILHDHTPAAGRHARPLVERPLAG</sequence>
<dbReference type="SUPFAM" id="SSF158682">
    <property type="entry name" value="TerB-like"/>
    <property type="match status" value="1"/>
</dbReference>
<gene>
    <name evidence="1" type="ORF">EV684_11731</name>
</gene>
<dbReference type="RefSeq" id="WP_242478655.1">
    <property type="nucleotide sequence ID" value="NZ_CP181386.1"/>
</dbReference>
<accession>A0A4R2M2L2</accession>
<dbReference type="Proteomes" id="UP000295106">
    <property type="component" value="Unassembled WGS sequence"/>
</dbReference>
<evidence type="ECO:0000313" key="1">
    <source>
        <dbReference type="EMBL" id="TCO98386.1"/>
    </source>
</evidence>
<name>A0A4R2M2L2_RUBGE</name>
<dbReference type="EMBL" id="SLXD01000017">
    <property type="protein sequence ID" value="TCO98386.1"/>
    <property type="molecule type" value="Genomic_DNA"/>
</dbReference>
<protein>
    <recommendedName>
        <fullName evidence="3">Tellurite resistance protein TerB</fullName>
    </recommendedName>
</protein>
<reference evidence="1 2" key="1">
    <citation type="submission" date="2019-03" db="EMBL/GenBank/DDBJ databases">
        <title>Genomic Encyclopedia of Type Strains, Phase IV (KMG-IV): sequencing the most valuable type-strain genomes for metagenomic binning, comparative biology and taxonomic classification.</title>
        <authorList>
            <person name="Goeker M."/>
        </authorList>
    </citation>
    <scope>NUCLEOTIDE SEQUENCE [LARGE SCALE GENOMIC DNA]</scope>
    <source>
        <strain evidence="1 2">DSM 1709</strain>
    </source>
</reference>
<proteinExistence type="predicted"/>
<organism evidence="1 2">
    <name type="scientific">Rubrivivax gelatinosus</name>
    <name type="common">Rhodocyclus gelatinosus</name>
    <name type="synonym">Rhodopseudomonas gelatinosa</name>
    <dbReference type="NCBI Taxonomy" id="28068"/>
    <lineage>
        <taxon>Bacteria</taxon>
        <taxon>Pseudomonadati</taxon>
        <taxon>Pseudomonadota</taxon>
        <taxon>Betaproteobacteria</taxon>
        <taxon>Burkholderiales</taxon>
        <taxon>Sphaerotilaceae</taxon>
        <taxon>Rubrivivax</taxon>
    </lineage>
</organism>
<dbReference type="InterPro" id="IPR029024">
    <property type="entry name" value="TerB-like"/>
</dbReference>
<evidence type="ECO:0000313" key="2">
    <source>
        <dbReference type="Proteomes" id="UP000295106"/>
    </source>
</evidence>